<evidence type="ECO:0000313" key="3">
    <source>
        <dbReference type="Proteomes" id="UP000016923"/>
    </source>
</evidence>
<dbReference type="InterPro" id="IPR015943">
    <property type="entry name" value="WD40/YVTN_repeat-like_dom_sf"/>
</dbReference>
<dbReference type="STRING" id="1262450.S3BZJ1"/>
<dbReference type="Proteomes" id="UP000016923">
    <property type="component" value="Unassembled WGS sequence"/>
</dbReference>
<evidence type="ECO:0000256" key="1">
    <source>
        <dbReference type="SAM" id="SignalP"/>
    </source>
</evidence>
<dbReference type="eggNOG" id="ENOG502S2T1">
    <property type="taxonomic scope" value="Eukaryota"/>
</dbReference>
<name>S3BZJ1_OPHP1</name>
<dbReference type="EMBL" id="KE148158">
    <property type="protein sequence ID" value="EPE04876.1"/>
    <property type="molecule type" value="Genomic_DNA"/>
</dbReference>
<dbReference type="SUPFAM" id="SSF51004">
    <property type="entry name" value="C-terminal (heme d1) domain of cytochrome cd1-nitrite reductase"/>
    <property type="match status" value="1"/>
</dbReference>
<keyword evidence="3" id="KW-1185">Reference proteome</keyword>
<evidence type="ECO:0000313" key="2">
    <source>
        <dbReference type="EMBL" id="EPE04876.1"/>
    </source>
</evidence>
<dbReference type="VEuPathDB" id="FungiDB:F503_00030"/>
<organism evidence="2 3">
    <name type="scientific">Ophiostoma piceae (strain UAMH 11346)</name>
    <name type="common">Sap stain fungus</name>
    <dbReference type="NCBI Taxonomy" id="1262450"/>
    <lineage>
        <taxon>Eukaryota</taxon>
        <taxon>Fungi</taxon>
        <taxon>Dikarya</taxon>
        <taxon>Ascomycota</taxon>
        <taxon>Pezizomycotina</taxon>
        <taxon>Sordariomycetes</taxon>
        <taxon>Sordariomycetidae</taxon>
        <taxon>Ophiostomatales</taxon>
        <taxon>Ophiostomataceae</taxon>
        <taxon>Ophiostoma</taxon>
    </lineage>
</organism>
<dbReference type="InterPro" id="IPR011048">
    <property type="entry name" value="Haem_d1_sf"/>
</dbReference>
<proteinExistence type="predicted"/>
<dbReference type="Gene3D" id="2.130.10.10">
    <property type="entry name" value="YVTN repeat-like/Quinoprotein amine dehydrogenase"/>
    <property type="match status" value="1"/>
</dbReference>
<feature type="chain" id="PRO_5004506649" evidence="1">
    <location>
        <begin position="21"/>
        <end position="433"/>
    </location>
</feature>
<dbReference type="AlphaFoldDB" id="S3BZJ1"/>
<gene>
    <name evidence="2" type="ORF">F503_00030</name>
</gene>
<keyword evidence="1" id="KW-0732">Signal</keyword>
<dbReference type="OMA" id="TCWATIS"/>
<accession>S3BZJ1</accession>
<dbReference type="OrthoDB" id="10006285at2759"/>
<protein>
    <submittedName>
        <fullName evidence="2">3-carboxymuconate cyclase</fullName>
    </submittedName>
</protein>
<sequence>MLYLPHIVFGAAWLFAEASASVVHRPRSHLERSNSKAANTSGKAIYIITNDAQANSVVAIPIASDGSLLVDQGSSTATGAAGLSGLTADGAPAGPDSLFSQSAITLADHSAAGSFIFAVNPGNNSVSMLAIDAQDPAKLSLVGEPVVFPGQFPNTVAASPKNNMVCVGMTGAESGVSCATYSLTQGIQANTVDALRPLALTPAQTTPPVGPVNTVSQVFFSEDQRTLYATVKGDGNSTTGFLASYPVMSAKSACGASARSVAAAGTTSSPNGTAVLFGAAPIKVAGRAKKSADMLFVTDASFGAAVLSVDKKTGVASTVGRGVVSGQKATCWAVISPATNTAFVTDVASDRLVEMSLTDASIIGAGPIELSNGDPGLIDLRAAGQFLYALSPGNGTGEAAVTVVDAVKRQQVQHASLASLGLAASAQGMAILA</sequence>
<dbReference type="HOGENOM" id="CLU_037887_1_0_1"/>
<reference evidence="2 3" key="1">
    <citation type="journal article" date="2013" name="BMC Genomics">
        <title>The genome and transcriptome of the pine saprophyte Ophiostoma piceae, and a comparison with the bark beetle-associated pine pathogen Grosmannia clavigera.</title>
        <authorList>
            <person name="Haridas S."/>
            <person name="Wang Y."/>
            <person name="Lim L."/>
            <person name="Massoumi Alamouti S."/>
            <person name="Jackman S."/>
            <person name="Docking R."/>
            <person name="Robertson G."/>
            <person name="Birol I."/>
            <person name="Bohlmann J."/>
            <person name="Breuil C."/>
        </authorList>
    </citation>
    <scope>NUCLEOTIDE SEQUENCE [LARGE SCALE GENOMIC DNA]</scope>
    <source>
        <strain evidence="2 3">UAMH 11346</strain>
    </source>
</reference>
<feature type="signal peptide" evidence="1">
    <location>
        <begin position="1"/>
        <end position="20"/>
    </location>
</feature>